<reference evidence="1 2" key="1">
    <citation type="journal article" date="2018" name="Nat. Genet.">
        <title>The Rosa genome provides new insights in the design of modern roses.</title>
        <authorList>
            <person name="Bendahmane M."/>
        </authorList>
    </citation>
    <scope>NUCLEOTIDE SEQUENCE [LARGE SCALE GENOMIC DNA]</scope>
    <source>
        <strain evidence="2">cv. Old Blush</strain>
    </source>
</reference>
<keyword evidence="2" id="KW-1185">Reference proteome</keyword>
<organism evidence="1 2">
    <name type="scientific">Rosa chinensis</name>
    <name type="common">China rose</name>
    <dbReference type="NCBI Taxonomy" id="74649"/>
    <lineage>
        <taxon>Eukaryota</taxon>
        <taxon>Viridiplantae</taxon>
        <taxon>Streptophyta</taxon>
        <taxon>Embryophyta</taxon>
        <taxon>Tracheophyta</taxon>
        <taxon>Spermatophyta</taxon>
        <taxon>Magnoliopsida</taxon>
        <taxon>eudicotyledons</taxon>
        <taxon>Gunneridae</taxon>
        <taxon>Pentapetalae</taxon>
        <taxon>rosids</taxon>
        <taxon>fabids</taxon>
        <taxon>Rosales</taxon>
        <taxon>Rosaceae</taxon>
        <taxon>Rosoideae</taxon>
        <taxon>Rosoideae incertae sedis</taxon>
        <taxon>Rosa</taxon>
    </lineage>
</organism>
<dbReference type="Proteomes" id="UP000238479">
    <property type="component" value="Chromosome 2"/>
</dbReference>
<accession>A0A2P6RW17</accession>
<name>A0A2P6RW17_ROSCH</name>
<comment type="caution">
    <text evidence="1">The sequence shown here is derived from an EMBL/GenBank/DDBJ whole genome shotgun (WGS) entry which is preliminary data.</text>
</comment>
<dbReference type="Gramene" id="PRQ50625">
    <property type="protein sequence ID" value="PRQ50625"/>
    <property type="gene ID" value="RchiOBHm_Chr2g0135331"/>
</dbReference>
<dbReference type="EMBL" id="PDCK01000040">
    <property type="protein sequence ID" value="PRQ50625.1"/>
    <property type="molecule type" value="Genomic_DNA"/>
</dbReference>
<evidence type="ECO:0000313" key="2">
    <source>
        <dbReference type="Proteomes" id="UP000238479"/>
    </source>
</evidence>
<protein>
    <submittedName>
        <fullName evidence="1">Uncharacterized protein</fullName>
    </submittedName>
</protein>
<evidence type="ECO:0000313" key="1">
    <source>
        <dbReference type="EMBL" id="PRQ50625.1"/>
    </source>
</evidence>
<proteinExistence type="predicted"/>
<sequence>MKYIWVWLVVIVRRKSRANRAAVKERKELPRVKAKVMVRSLNGMLKNKCRHG</sequence>
<gene>
    <name evidence="1" type="ORF">RchiOBHm_Chr2g0135331</name>
</gene>
<dbReference type="AlphaFoldDB" id="A0A2P6RW17"/>